<protein>
    <submittedName>
        <fullName evidence="2">Uncharacterized protein</fullName>
    </submittedName>
</protein>
<feature type="transmembrane region" description="Helical" evidence="1">
    <location>
        <begin position="226"/>
        <end position="244"/>
    </location>
</feature>
<evidence type="ECO:0000313" key="2">
    <source>
        <dbReference type="EMBL" id="KAL3307899.1"/>
    </source>
</evidence>
<sequence length="361" mass="41427">TSETDVSRDSEHKFQRDIIYQNYLNENKSRLPTGIENIRSHIENVDNVPLLVSLFTDCNSAAVQEMLEIMHEHGEIVCVVGSCLALNNLHLFRVADAAVALFPQKPPICLNQHYWRPPEPIPDASASEATPLLPKKTSTLEFAGQLIASFCPLVGHMDRGGFAIYSLISECHYSVNNFYLCWKFGLTACLFLNGLLFCVVFALLLLHLFYAPLALNESLCIFCHQAYLWVICFVLPALTVSIWNRRVERLKPMRQPPLKRNQLASKTRVIRFVWYVSVRFVPSVSFCCAFFITQMLIYHGNLYEWDSQQTVSQAYERISEMLLFQFVLYLVCISFSYANAGQAFFRFRFSTNPCWLLLSLI</sequence>
<feature type="transmembrane region" description="Helical" evidence="1">
    <location>
        <begin position="184"/>
        <end position="206"/>
    </location>
</feature>
<dbReference type="Proteomes" id="UP001626550">
    <property type="component" value="Unassembled WGS sequence"/>
</dbReference>
<keyword evidence="1" id="KW-0812">Transmembrane</keyword>
<evidence type="ECO:0000313" key="3">
    <source>
        <dbReference type="Proteomes" id="UP001626550"/>
    </source>
</evidence>
<dbReference type="EMBL" id="JBJKFK010006252">
    <property type="protein sequence ID" value="KAL3307899.1"/>
    <property type="molecule type" value="Genomic_DNA"/>
</dbReference>
<organism evidence="2 3">
    <name type="scientific">Cichlidogyrus casuarinus</name>
    <dbReference type="NCBI Taxonomy" id="1844966"/>
    <lineage>
        <taxon>Eukaryota</taxon>
        <taxon>Metazoa</taxon>
        <taxon>Spiralia</taxon>
        <taxon>Lophotrochozoa</taxon>
        <taxon>Platyhelminthes</taxon>
        <taxon>Monogenea</taxon>
        <taxon>Monopisthocotylea</taxon>
        <taxon>Dactylogyridea</taxon>
        <taxon>Ancyrocephalidae</taxon>
        <taxon>Cichlidogyrus</taxon>
    </lineage>
</organism>
<accession>A0ABD2PKZ3</accession>
<dbReference type="PANTHER" id="PTHR13219:SF6">
    <property type="entry name" value="TRANSMEMBRANE PROTEIN 94"/>
    <property type="match status" value="1"/>
</dbReference>
<feature type="transmembrane region" description="Helical" evidence="1">
    <location>
        <begin position="318"/>
        <end position="338"/>
    </location>
</feature>
<dbReference type="AlphaFoldDB" id="A0ABD2PKZ3"/>
<evidence type="ECO:0000256" key="1">
    <source>
        <dbReference type="SAM" id="Phobius"/>
    </source>
</evidence>
<comment type="caution">
    <text evidence="2">The sequence shown here is derived from an EMBL/GenBank/DDBJ whole genome shotgun (WGS) entry which is preliminary data.</text>
</comment>
<proteinExistence type="predicted"/>
<keyword evidence="1" id="KW-0472">Membrane</keyword>
<keyword evidence="1" id="KW-1133">Transmembrane helix</keyword>
<feature type="non-terminal residue" evidence="2">
    <location>
        <position position="1"/>
    </location>
</feature>
<gene>
    <name evidence="2" type="ORF">Ciccas_013576</name>
</gene>
<feature type="transmembrane region" description="Helical" evidence="1">
    <location>
        <begin position="272"/>
        <end position="298"/>
    </location>
</feature>
<dbReference type="PANTHER" id="PTHR13219">
    <property type="entry name" value="TRANSMEMBRANE PROTEIN 94"/>
    <property type="match status" value="1"/>
</dbReference>
<keyword evidence="3" id="KW-1185">Reference proteome</keyword>
<dbReference type="InterPro" id="IPR039720">
    <property type="entry name" value="TMEM94"/>
</dbReference>
<reference evidence="2 3" key="1">
    <citation type="submission" date="2024-11" db="EMBL/GenBank/DDBJ databases">
        <title>Adaptive evolution of stress response genes in parasites aligns with host niche diversity.</title>
        <authorList>
            <person name="Hahn C."/>
            <person name="Resl P."/>
        </authorList>
    </citation>
    <scope>NUCLEOTIDE SEQUENCE [LARGE SCALE GENOMIC DNA]</scope>
    <source>
        <strain evidence="2">EGGRZ-B1_66</strain>
        <tissue evidence="2">Body</tissue>
    </source>
</reference>
<feature type="non-terminal residue" evidence="2">
    <location>
        <position position="361"/>
    </location>
</feature>
<name>A0ABD2PKZ3_9PLAT</name>